<dbReference type="Gene3D" id="1.10.3720.10">
    <property type="entry name" value="MetI-like"/>
    <property type="match status" value="1"/>
</dbReference>
<proteinExistence type="predicted"/>
<feature type="transmembrane region" description="Helical" evidence="7">
    <location>
        <begin position="57"/>
        <end position="81"/>
    </location>
</feature>
<evidence type="ECO:0000313" key="9">
    <source>
        <dbReference type="EMBL" id="ASJ01596.1"/>
    </source>
</evidence>
<keyword evidence="10" id="KW-1185">Reference proteome</keyword>
<feature type="transmembrane region" description="Helical" evidence="7">
    <location>
        <begin position="170"/>
        <end position="198"/>
    </location>
</feature>
<feature type="transmembrane region" description="Helical" evidence="7">
    <location>
        <begin position="7"/>
        <end position="32"/>
    </location>
</feature>
<dbReference type="Proteomes" id="UP000250134">
    <property type="component" value="Chromosome"/>
</dbReference>
<dbReference type="PANTHER" id="PTHR30465:SF0">
    <property type="entry name" value="OLIGOPEPTIDE TRANSPORT SYSTEM PERMEASE PROTEIN APPB"/>
    <property type="match status" value="1"/>
</dbReference>
<keyword evidence="5 7" id="KW-1133">Transmembrane helix</keyword>
<evidence type="ECO:0000313" key="10">
    <source>
        <dbReference type="Proteomes" id="UP000250134"/>
    </source>
</evidence>
<keyword evidence="6 7" id="KW-0472">Membrane</keyword>
<evidence type="ECO:0000256" key="1">
    <source>
        <dbReference type="ARBA" id="ARBA00004651"/>
    </source>
</evidence>
<keyword evidence="3" id="KW-1003">Cell membrane</keyword>
<dbReference type="GO" id="GO:0005886">
    <property type="term" value="C:plasma membrane"/>
    <property type="evidence" value="ECO:0007669"/>
    <property type="project" value="UniProtKB-SubCell"/>
</dbReference>
<protein>
    <recommendedName>
        <fullName evidence="8">ABC transmembrane type-1 domain-containing protein</fullName>
    </recommendedName>
</protein>
<evidence type="ECO:0000259" key="8">
    <source>
        <dbReference type="Pfam" id="PF00528"/>
    </source>
</evidence>
<evidence type="ECO:0000256" key="2">
    <source>
        <dbReference type="ARBA" id="ARBA00022448"/>
    </source>
</evidence>
<evidence type="ECO:0000256" key="6">
    <source>
        <dbReference type="ARBA" id="ARBA00023136"/>
    </source>
</evidence>
<dbReference type="GO" id="GO:0055085">
    <property type="term" value="P:transmembrane transport"/>
    <property type="evidence" value="ECO:0007669"/>
    <property type="project" value="InterPro"/>
</dbReference>
<evidence type="ECO:0000256" key="5">
    <source>
        <dbReference type="ARBA" id="ARBA00022989"/>
    </source>
</evidence>
<feature type="transmembrane region" description="Helical" evidence="7">
    <location>
        <begin position="118"/>
        <end position="143"/>
    </location>
</feature>
<dbReference type="InterPro" id="IPR035906">
    <property type="entry name" value="MetI-like_sf"/>
</dbReference>
<dbReference type="InterPro" id="IPR000515">
    <property type="entry name" value="MetI-like"/>
</dbReference>
<evidence type="ECO:0000256" key="7">
    <source>
        <dbReference type="SAM" id="Phobius"/>
    </source>
</evidence>
<evidence type="ECO:0000256" key="4">
    <source>
        <dbReference type="ARBA" id="ARBA00022692"/>
    </source>
</evidence>
<name>A0A2Z2M7C7_THEGO</name>
<keyword evidence="4 7" id="KW-0812">Transmembrane</keyword>
<accession>A0A2Z2M7C7</accession>
<keyword evidence="2" id="KW-0813">Transport</keyword>
<dbReference type="OrthoDB" id="44105at2157"/>
<comment type="subcellular location">
    <subcellularLocation>
        <location evidence="1">Cell membrane</location>
        <topology evidence="1">Multi-pass membrane protein</topology>
    </subcellularLocation>
</comment>
<organism evidence="9 10">
    <name type="scientific">Thermococcus gorgonarius</name>
    <dbReference type="NCBI Taxonomy" id="71997"/>
    <lineage>
        <taxon>Archaea</taxon>
        <taxon>Methanobacteriati</taxon>
        <taxon>Methanobacteriota</taxon>
        <taxon>Thermococci</taxon>
        <taxon>Thermococcales</taxon>
        <taxon>Thermococcaceae</taxon>
        <taxon>Thermococcus</taxon>
    </lineage>
</organism>
<evidence type="ECO:0000256" key="3">
    <source>
        <dbReference type="ARBA" id="ARBA00022475"/>
    </source>
</evidence>
<dbReference type="EMBL" id="CP014855">
    <property type="protein sequence ID" value="ASJ01596.1"/>
    <property type="molecule type" value="Genomic_DNA"/>
</dbReference>
<dbReference type="Pfam" id="PF00528">
    <property type="entry name" value="BPD_transp_1"/>
    <property type="match status" value="1"/>
</dbReference>
<sequence length="210" mass="24368">MAKIDKVITALAPLFSGIPSWFLAILFLYLFYWKLSVFPVDFERNLRDALINGDPTALAHLAGMCLPVITLVTSLVWDYAFNVRNFIKFESESPHILYDKARGLPDRKIMRKLLRTSFPSFLTFTTYNFLDILASVLAVELIFDIHGVGWLMGMSLRVVKEEVEGVKIFYWPWGLFFATFVMMLLYFITTVVLESLYVKLDPRSRREMKL</sequence>
<dbReference type="PANTHER" id="PTHR30465">
    <property type="entry name" value="INNER MEMBRANE ABC TRANSPORTER"/>
    <property type="match status" value="1"/>
</dbReference>
<dbReference type="AlphaFoldDB" id="A0A2Z2M7C7"/>
<dbReference type="KEGG" id="tgg:A3K92_08935"/>
<feature type="domain" description="ABC transmembrane type-1" evidence="8">
    <location>
        <begin position="3"/>
        <end position="205"/>
    </location>
</feature>
<reference evidence="9 10" key="1">
    <citation type="submission" date="2016-03" db="EMBL/GenBank/DDBJ databases">
        <title>Complete genome sequence of Thermococcus gorgonarius.</title>
        <authorList>
            <person name="Oger P.M."/>
        </authorList>
    </citation>
    <scope>NUCLEOTIDE SEQUENCE [LARGE SCALE GENOMIC DNA]</scope>
    <source>
        <strain evidence="9 10">W-12</strain>
    </source>
</reference>
<gene>
    <name evidence="9" type="ORF">A3K92_08935</name>
</gene>
<dbReference type="GeneID" id="33332675"/>
<dbReference type="RefSeq" id="WP_088885928.1">
    <property type="nucleotide sequence ID" value="NZ_CP014855.1"/>
</dbReference>